<evidence type="ECO:0000256" key="1">
    <source>
        <dbReference type="ARBA" id="ARBA00022679"/>
    </source>
</evidence>
<dbReference type="InterPro" id="IPR044855">
    <property type="entry name" value="CoA-Trfase_III_dom3_sf"/>
</dbReference>
<evidence type="ECO:0000313" key="2">
    <source>
        <dbReference type="EMBL" id="KYC49988.1"/>
    </source>
</evidence>
<proteinExistence type="predicted"/>
<dbReference type="STRING" id="1705564.APG08_00868"/>
<dbReference type="GO" id="GO:0008410">
    <property type="term" value="F:CoA-transferase activity"/>
    <property type="evidence" value="ECO:0007669"/>
    <property type="project" value="TreeGrafter"/>
</dbReference>
<keyword evidence="1 2" id="KW-0808">Transferase</keyword>
<dbReference type="InterPro" id="IPR023606">
    <property type="entry name" value="CoA-Trfase_III_dom_1_sf"/>
</dbReference>
<dbReference type="InterPro" id="IPR003673">
    <property type="entry name" value="CoA-Trfase_fam_III"/>
</dbReference>
<dbReference type="PANTHER" id="PTHR48207">
    <property type="entry name" value="SUCCINATE--HYDROXYMETHYLGLUTARATE COA-TRANSFERASE"/>
    <property type="match status" value="1"/>
</dbReference>
<name>A0A150IYQ5_9EURY</name>
<organism evidence="2 3">
    <name type="scientific">Candidatus Methanofastidiosum methylothiophilum</name>
    <dbReference type="NCBI Taxonomy" id="1705564"/>
    <lineage>
        <taxon>Archaea</taxon>
        <taxon>Methanobacteriati</taxon>
        <taxon>Methanobacteriota</taxon>
        <taxon>Stenosarchaea group</taxon>
        <taxon>Candidatus Methanofastidiosia</taxon>
        <taxon>Candidatus Methanofastidiosales</taxon>
        <taxon>Candidatus Methanofastidiosaceae</taxon>
        <taxon>Candidatus Methanofastidiosum</taxon>
    </lineage>
</organism>
<reference evidence="2 3" key="1">
    <citation type="journal article" date="2016" name="ISME J.">
        <title>Chasing the elusive Euryarchaeota class WSA2: genomes reveal a uniquely fastidious methyl-reducing methanogen.</title>
        <authorList>
            <person name="Nobu M.K."/>
            <person name="Narihiro T."/>
            <person name="Kuroda K."/>
            <person name="Mei R."/>
            <person name="Liu W.T."/>
        </authorList>
    </citation>
    <scope>NUCLEOTIDE SEQUENCE [LARGE SCALE GENOMIC DNA]</scope>
    <source>
        <strain evidence="2">U1lsi0528_Bin055</strain>
    </source>
</reference>
<dbReference type="SUPFAM" id="SSF89796">
    <property type="entry name" value="CoA-transferase family III (CaiB/BaiF)"/>
    <property type="match status" value="1"/>
</dbReference>
<dbReference type="PANTHER" id="PTHR48207:SF3">
    <property type="entry name" value="SUCCINATE--HYDROXYMETHYLGLUTARATE COA-TRANSFERASE"/>
    <property type="match status" value="1"/>
</dbReference>
<comment type="caution">
    <text evidence="2">The sequence shown here is derived from an EMBL/GenBank/DDBJ whole genome shotgun (WGS) entry which is preliminary data.</text>
</comment>
<dbReference type="Gene3D" id="3.40.50.10540">
    <property type="entry name" value="Crotonobetainyl-coa:carnitine coa-transferase, domain 1"/>
    <property type="match status" value="1"/>
</dbReference>
<dbReference type="InterPro" id="IPR050483">
    <property type="entry name" value="CoA-transferase_III_domain"/>
</dbReference>
<sequence length="398" mass="44587">MKPLEGVRILDLSHVLAMPYCTMILGDLGAEIIKIEKSDGEDSRKFGPYKNGESAYFMSVNRNKKSVVLNLKEEKGKEILRELIKICDVITENFRPGTMEKLGFSYENIKKINPNIIYATISQFGSDTLYPGRPGYDIIAQAYGGLMSITGFPDNPPTRVGSSIADIMSGMFSAIGILGALRVKDKTGQSQYIDTAMVDCIIAILENAVVRYTVSEEIPQRIGSRHPSLTPFDVFKANDGYIVIGIGNDHLWEMFCKNISEFNLLIMAERFKNNELRTKNEAELKKIIEDWTQKHTTEDLIRIITDAGVPCGPVNTVDKVLKDPNTEYRNMLFEFDHPVAGNMVTSNSPLNLSLTPCKSHLRPPALGEHTDEVLTSILGYSKEKIEELKKDKIIWDRG</sequence>
<dbReference type="Proteomes" id="UP000075398">
    <property type="component" value="Unassembled WGS sequence"/>
</dbReference>
<dbReference type="Pfam" id="PF02515">
    <property type="entry name" value="CoA_transf_3"/>
    <property type="match status" value="1"/>
</dbReference>
<dbReference type="EMBL" id="LNGC01000082">
    <property type="protein sequence ID" value="KYC49988.1"/>
    <property type="molecule type" value="Genomic_DNA"/>
</dbReference>
<dbReference type="AlphaFoldDB" id="A0A150IYQ5"/>
<protein>
    <submittedName>
        <fullName evidence="2">Putative CoA-transferase</fullName>
    </submittedName>
</protein>
<dbReference type="Gene3D" id="3.30.1540.10">
    <property type="entry name" value="formyl-coa transferase, domain 3"/>
    <property type="match status" value="1"/>
</dbReference>
<evidence type="ECO:0000313" key="3">
    <source>
        <dbReference type="Proteomes" id="UP000075398"/>
    </source>
</evidence>
<gene>
    <name evidence="2" type="ORF">AMQ22_01532</name>
</gene>
<accession>A0A150IYQ5</accession>